<evidence type="ECO:0000313" key="4">
    <source>
        <dbReference type="Proteomes" id="UP001157974"/>
    </source>
</evidence>
<dbReference type="Proteomes" id="UP001157974">
    <property type="component" value="Unassembled WGS sequence"/>
</dbReference>
<comment type="caution">
    <text evidence="3">The sequence shown here is derived from an EMBL/GenBank/DDBJ whole genome shotgun (WGS) entry which is preliminary data.</text>
</comment>
<keyword evidence="1" id="KW-0812">Transmembrane</keyword>
<dbReference type="AlphaFoldDB" id="A0AAV8UKG3"/>
<gene>
    <name evidence="3" type="ORF">NDN08_006360</name>
</gene>
<feature type="domain" description="Glycosyl transferase family 25" evidence="2">
    <location>
        <begin position="74"/>
        <end position="255"/>
    </location>
</feature>
<protein>
    <recommendedName>
        <fullName evidence="2">Glycosyl transferase family 25 domain-containing protein</fullName>
    </recommendedName>
</protein>
<accession>A0AAV8UKG3</accession>
<dbReference type="InterPro" id="IPR002654">
    <property type="entry name" value="Glyco_trans_25"/>
</dbReference>
<sequence>MMVRKGGTRLDKVLRQKYPYWVMVIGFFMGFVSSWALILGLKRGGTSPVYSFSPSSSARVGNFSATGFANAVDKVYVINRDVCTDRWETSKRFAEAIGVELTRFKAYEPTSEELLNPPDGISVRGLKHDFLTTGMLGVYISHRRIWRLVVENNFEKVMVLEDDVFPTNQTWLHLPGLLQHADEAQEFHKKSWHYMFLRRNALGNVKKEKTWSLSPLGHPVTIATPSWGTAAYIISLAGARYLWSASKEGQYPLDVQIADIQKRNEDDFVTLSACWNDQFQPRCPETVFKFEKEDQGDCKRSGTQAGSRITRATLKEKLRELDAKL</sequence>
<proteinExistence type="predicted"/>
<keyword evidence="1" id="KW-1133">Transmembrane helix</keyword>
<evidence type="ECO:0000259" key="2">
    <source>
        <dbReference type="Pfam" id="PF01755"/>
    </source>
</evidence>
<evidence type="ECO:0000313" key="3">
    <source>
        <dbReference type="EMBL" id="KAJ8903045.1"/>
    </source>
</evidence>
<organism evidence="3 4">
    <name type="scientific">Rhodosorus marinus</name>
    <dbReference type="NCBI Taxonomy" id="101924"/>
    <lineage>
        <taxon>Eukaryota</taxon>
        <taxon>Rhodophyta</taxon>
        <taxon>Stylonematophyceae</taxon>
        <taxon>Stylonematales</taxon>
        <taxon>Stylonemataceae</taxon>
        <taxon>Rhodosorus</taxon>
    </lineage>
</organism>
<dbReference type="Pfam" id="PF01755">
    <property type="entry name" value="Glyco_transf_25"/>
    <property type="match status" value="1"/>
</dbReference>
<name>A0AAV8UKG3_9RHOD</name>
<keyword evidence="4" id="KW-1185">Reference proteome</keyword>
<reference evidence="3 4" key="1">
    <citation type="journal article" date="2023" name="Nat. Commun.">
        <title>Origin of minicircular mitochondrial genomes in red algae.</title>
        <authorList>
            <person name="Lee Y."/>
            <person name="Cho C.H."/>
            <person name="Lee Y.M."/>
            <person name="Park S.I."/>
            <person name="Yang J.H."/>
            <person name="West J.A."/>
            <person name="Bhattacharya D."/>
            <person name="Yoon H.S."/>
        </authorList>
    </citation>
    <scope>NUCLEOTIDE SEQUENCE [LARGE SCALE GENOMIC DNA]</scope>
    <source>
        <strain evidence="3 4">CCMP1338</strain>
        <tissue evidence="3">Whole cell</tissue>
    </source>
</reference>
<keyword evidence="1" id="KW-0472">Membrane</keyword>
<dbReference type="EMBL" id="JAMWBK010000008">
    <property type="protein sequence ID" value="KAJ8903045.1"/>
    <property type="molecule type" value="Genomic_DNA"/>
</dbReference>
<evidence type="ECO:0000256" key="1">
    <source>
        <dbReference type="SAM" id="Phobius"/>
    </source>
</evidence>
<dbReference type="CDD" id="cd06532">
    <property type="entry name" value="Glyco_transf_25"/>
    <property type="match status" value="1"/>
</dbReference>
<feature type="transmembrane region" description="Helical" evidence="1">
    <location>
        <begin position="20"/>
        <end position="41"/>
    </location>
</feature>